<evidence type="ECO:0000313" key="3">
    <source>
        <dbReference type="Proteomes" id="UP000016560"/>
    </source>
</evidence>
<feature type="region of interest" description="Disordered" evidence="1">
    <location>
        <begin position="1"/>
        <end position="41"/>
    </location>
</feature>
<dbReference type="Proteomes" id="UP000016560">
    <property type="component" value="Unassembled WGS sequence"/>
</dbReference>
<feature type="compositionally biased region" description="Basic and acidic residues" evidence="1">
    <location>
        <begin position="1"/>
        <end position="12"/>
    </location>
</feature>
<dbReference type="eggNOG" id="ENOG502ZRSN">
    <property type="taxonomic scope" value="Bacteria"/>
</dbReference>
<gene>
    <name evidence="2" type="ORF">PA6_005_00270</name>
</gene>
<sequence length="110" mass="11548">MRAQEKVTKEKGTPTSGPACGGVPSFRCRSGGRHEGTSLSLRSSLGVLPRVPLRNTSTRPPDGDSGSELLGSFFFALRGLIASTLRALHPSLSLSGSAKRPFRRVSGIVA</sequence>
<name>U2ZI30_AQUA1</name>
<dbReference type="EMBL" id="BATI01000005">
    <property type="protein sequence ID" value="GAD61140.1"/>
    <property type="molecule type" value="Genomic_DNA"/>
</dbReference>
<accession>U2ZI30</accession>
<organism evidence="2 3">
    <name type="scientific">Aquipseudomonas alcaligenes (strain ATCC 14909 / DSM 50342 / CCUG 1425 / JCM 20561 / NBRC 14159 / NCIMB 9945 / NCTC 10367 / 1577)</name>
    <name type="common">Pseudomonas alcaligenes</name>
    <dbReference type="NCBI Taxonomy" id="1215092"/>
    <lineage>
        <taxon>Bacteria</taxon>
        <taxon>Pseudomonadati</taxon>
        <taxon>Pseudomonadota</taxon>
        <taxon>Gammaproteobacteria</taxon>
        <taxon>Pseudomonadales</taxon>
        <taxon>Pseudomonadaceae</taxon>
        <taxon>Aquipseudomonas</taxon>
    </lineage>
</organism>
<proteinExistence type="predicted"/>
<protein>
    <submittedName>
        <fullName evidence="2">Uncharacterized protein</fullName>
    </submittedName>
</protein>
<dbReference type="AlphaFoldDB" id="U2ZI30"/>
<evidence type="ECO:0000313" key="2">
    <source>
        <dbReference type="EMBL" id="GAD61140.1"/>
    </source>
</evidence>
<evidence type="ECO:0000256" key="1">
    <source>
        <dbReference type="SAM" id="MobiDB-lite"/>
    </source>
</evidence>
<keyword evidence="3" id="KW-1185">Reference proteome</keyword>
<reference evidence="2" key="1">
    <citation type="submission" date="2024-09" db="EMBL/GenBank/DDBJ databases">
        <title>Whole genome shotgun sequence of Pseudomonas alcaligenes NBRC 14159.</title>
        <authorList>
            <person name="Yoshida I."/>
            <person name="Hosoyama A."/>
            <person name="Tsuchikane K."/>
            <person name="Noguchi M."/>
            <person name="Hirakata S."/>
            <person name="Ando Y."/>
            <person name="Ohji S."/>
            <person name="Yamazoe A."/>
            <person name="Yamazaki S."/>
            <person name="Fujita N."/>
        </authorList>
    </citation>
    <scope>NUCLEOTIDE SEQUENCE</scope>
    <source>
        <strain evidence="2">NBRC 14159</strain>
    </source>
</reference>
<comment type="caution">
    <text evidence="2">The sequence shown here is derived from an EMBL/GenBank/DDBJ whole genome shotgun (WGS) entry which is preliminary data.</text>
</comment>